<reference evidence="2 3" key="1">
    <citation type="submission" date="2019-02" db="EMBL/GenBank/DDBJ databases">
        <title>Deep-cultivation of Planctomycetes and their phenomic and genomic characterization uncovers novel biology.</title>
        <authorList>
            <person name="Wiegand S."/>
            <person name="Jogler M."/>
            <person name="Boedeker C."/>
            <person name="Pinto D."/>
            <person name="Vollmers J."/>
            <person name="Rivas-Marin E."/>
            <person name="Kohn T."/>
            <person name="Peeters S.H."/>
            <person name="Heuer A."/>
            <person name="Rast P."/>
            <person name="Oberbeckmann S."/>
            <person name="Bunk B."/>
            <person name="Jeske O."/>
            <person name="Meyerdierks A."/>
            <person name="Storesund J.E."/>
            <person name="Kallscheuer N."/>
            <person name="Luecker S."/>
            <person name="Lage O.M."/>
            <person name="Pohl T."/>
            <person name="Merkel B.J."/>
            <person name="Hornburger P."/>
            <person name="Mueller R.-W."/>
            <person name="Bruemmer F."/>
            <person name="Labrenz M."/>
            <person name="Spormann A.M."/>
            <person name="Op den Camp H."/>
            <person name="Overmann J."/>
            <person name="Amann R."/>
            <person name="Jetten M.S.M."/>
            <person name="Mascher T."/>
            <person name="Medema M.H."/>
            <person name="Devos D.P."/>
            <person name="Kaster A.-K."/>
            <person name="Ovreas L."/>
            <person name="Rohde M."/>
            <person name="Galperin M.Y."/>
            <person name="Jogler C."/>
        </authorList>
    </citation>
    <scope>NUCLEOTIDE SEQUENCE [LARGE SCALE GENOMIC DNA]</scope>
    <source>
        <strain evidence="2 3">Pan153</strain>
    </source>
</reference>
<proteinExistence type="predicted"/>
<feature type="domain" description="SseB protein N-terminal" evidence="1">
    <location>
        <begin position="3"/>
        <end position="116"/>
    </location>
</feature>
<evidence type="ECO:0000313" key="3">
    <source>
        <dbReference type="Proteomes" id="UP000320839"/>
    </source>
</evidence>
<accession>A0A518FQC9</accession>
<organism evidence="2 3">
    <name type="scientific">Gimesia panareensis</name>
    <dbReference type="NCBI Taxonomy" id="2527978"/>
    <lineage>
        <taxon>Bacteria</taxon>
        <taxon>Pseudomonadati</taxon>
        <taxon>Planctomycetota</taxon>
        <taxon>Planctomycetia</taxon>
        <taxon>Planctomycetales</taxon>
        <taxon>Planctomycetaceae</taxon>
        <taxon>Gimesia</taxon>
    </lineage>
</organism>
<evidence type="ECO:0000313" key="2">
    <source>
        <dbReference type="EMBL" id="QDV18557.1"/>
    </source>
</evidence>
<name>A0A518FQC9_9PLAN</name>
<dbReference type="EMBL" id="CP036317">
    <property type="protein sequence ID" value="QDV18557.1"/>
    <property type="molecule type" value="Genomic_DNA"/>
</dbReference>
<gene>
    <name evidence="2" type="ORF">Pan153_32160</name>
</gene>
<dbReference type="Pfam" id="PF07179">
    <property type="entry name" value="SseB"/>
    <property type="match status" value="1"/>
</dbReference>
<dbReference type="Proteomes" id="UP000320839">
    <property type="component" value="Chromosome"/>
</dbReference>
<dbReference type="InterPro" id="IPR009839">
    <property type="entry name" value="SseB_N"/>
</dbReference>
<dbReference type="AlphaFoldDB" id="A0A518FQC9"/>
<evidence type="ECO:0000259" key="1">
    <source>
        <dbReference type="Pfam" id="PF07179"/>
    </source>
</evidence>
<sequence>MTLNEVLAKYKDSPVGVSIVPMTRALENIEVYIPVLEAPSPETRKVTLKISKDKRGLSWAYFYTDRKEFSSAFPEGSKYVATPFKDAFNIIKSDSTFGGIFINRSPEMMYLIPKEVFDQVSETLDDKK</sequence>
<protein>
    <recommendedName>
        <fullName evidence="1">SseB protein N-terminal domain-containing protein</fullName>
    </recommendedName>
</protein>